<evidence type="ECO:0000256" key="1">
    <source>
        <dbReference type="ARBA" id="ARBA00002263"/>
    </source>
</evidence>
<keyword evidence="8" id="KW-0449">Lipoprotein</keyword>
<dbReference type="AlphaFoldDB" id="A0A6P9CDL5"/>
<dbReference type="Pfam" id="PF08999">
    <property type="entry name" value="SP_C-Propep"/>
    <property type="match status" value="1"/>
</dbReference>
<keyword evidence="11" id="KW-0812">Transmembrane</keyword>
<evidence type="ECO:0000256" key="8">
    <source>
        <dbReference type="ARBA" id="ARBA00023288"/>
    </source>
</evidence>
<dbReference type="InterPro" id="IPR015091">
    <property type="entry name" value="Surfactant_protein_propep"/>
</dbReference>
<dbReference type="InParanoid" id="A0A6P9CDL5"/>
<keyword evidence="5" id="KW-0305">Gaseous exchange</keyword>
<evidence type="ECO:0000256" key="2">
    <source>
        <dbReference type="ARBA" id="ARBA00004364"/>
    </source>
</evidence>
<evidence type="ECO:0000256" key="10">
    <source>
        <dbReference type="ARBA" id="ARBA00044825"/>
    </source>
</evidence>
<keyword evidence="11" id="KW-0472">Membrane</keyword>
<dbReference type="GeneID" id="117668239"/>
<evidence type="ECO:0000256" key="11">
    <source>
        <dbReference type="SAM" id="Phobius"/>
    </source>
</evidence>
<dbReference type="PROSITE" id="PS50869">
    <property type="entry name" value="BRICHOS"/>
    <property type="match status" value="1"/>
</dbReference>
<evidence type="ECO:0000256" key="9">
    <source>
        <dbReference type="ARBA" id="ARBA00044778"/>
    </source>
</evidence>
<dbReference type="KEGG" id="pgut:117668239"/>
<comment type="subcellular location">
    <subcellularLocation>
        <location evidence="2">Secreted</location>
        <location evidence="2">Extracellular space</location>
        <location evidence="2">Surface film</location>
    </subcellularLocation>
</comment>
<dbReference type="Proteomes" id="UP001652622">
    <property type="component" value="Unplaced"/>
</dbReference>
<feature type="transmembrane region" description="Helical" evidence="11">
    <location>
        <begin position="31"/>
        <end position="55"/>
    </location>
</feature>
<dbReference type="PANTHER" id="PTHR10800">
    <property type="entry name" value="PULMONARY SURFACTANT-ASSOCIATED PROTEIN C"/>
    <property type="match status" value="1"/>
</dbReference>
<dbReference type="PANTHER" id="PTHR10800:SF6">
    <property type="entry name" value="PULMONARY SURFACTANT-ASSOCIATED PROTEIN C"/>
    <property type="match status" value="1"/>
</dbReference>
<keyword evidence="13" id="KW-1185">Reference proteome</keyword>
<dbReference type="InterPro" id="IPR007084">
    <property type="entry name" value="BRICHOS_dom"/>
</dbReference>
<dbReference type="RefSeq" id="XP_034277900.1">
    <property type="nucleotide sequence ID" value="XM_034422009.1"/>
</dbReference>
<dbReference type="Gene3D" id="3.30.390.150">
    <property type="match status" value="1"/>
</dbReference>
<dbReference type="Pfam" id="PF04089">
    <property type="entry name" value="BRICHOS"/>
    <property type="match status" value="1"/>
</dbReference>
<dbReference type="InterPro" id="IPR001729">
    <property type="entry name" value="SP-C"/>
</dbReference>
<protein>
    <recommendedName>
        <fullName evidence="9">Surfactant protein C</fullName>
    </recommendedName>
    <alternativeName>
        <fullName evidence="10">Pulmonary surfactant-associated protein C</fullName>
    </alternativeName>
</protein>
<feature type="domain" description="BRICHOS" evidence="12">
    <location>
        <begin position="94"/>
        <end position="185"/>
    </location>
</feature>
<dbReference type="GO" id="GO:0005615">
    <property type="term" value="C:extracellular space"/>
    <property type="evidence" value="ECO:0007669"/>
    <property type="project" value="TreeGrafter"/>
</dbReference>
<organism evidence="13 14">
    <name type="scientific">Pantherophis guttatus</name>
    <name type="common">Corn snake</name>
    <name type="synonym">Elaphe guttata</name>
    <dbReference type="NCBI Taxonomy" id="94885"/>
    <lineage>
        <taxon>Eukaryota</taxon>
        <taxon>Metazoa</taxon>
        <taxon>Chordata</taxon>
        <taxon>Craniata</taxon>
        <taxon>Vertebrata</taxon>
        <taxon>Euteleostomi</taxon>
        <taxon>Lepidosauria</taxon>
        <taxon>Squamata</taxon>
        <taxon>Bifurcata</taxon>
        <taxon>Unidentata</taxon>
        <taxon>Episquamata</taxon>
        <taxon>Toxicofera</taxon>
        <taxon>Serpentes</taxon>
        <taxon>Colubroidea</taxon>
        <taxon>Colubridae</taxon>
        <taxon>Colubrinae</taxon>
        <taxon>Pantherophis</taxon>
    </lineage>
</organism>
<name>A0A6P9CDL5_PANGU</name>
<accession>A0A6P9CDL5</accession>
<dbReference type="GO" id="GO:0007585">
    <property type="term" value="P:respiratory gaseous exchange by respiratory system"/>
    <property type="evidence" value="ECO:0007669"/>
    <property type="project" value="UniProtKB-KW"/>
</dbReference>
<sequence>MNSKTNCEANAVPEIPGFKFIPRIPKDRKQVILISSVLVLLTAVIIAAILIGVYITQEYTERIIKTISNGKDGQTVERTMMVNNQERVAAFFIKANKTSATVVYDYKHHLIGIRIKDQKQCSVVAMDSIDVPSLNEITHRIEQLDEQVSENNSLVYSFKKGKLAVRTTLGTTINILCGDIPIYWAEKQEKELRITLCVISIISICIKIL</sequence>
<evidence type="ECO:0000313" key="13">
    <source>
        <dbReference type="Proteomes" id="UP001652622"/>
    </source>
</evidence>
<keyword evidence="3" id="KW-0767">Surface film</keyword>
<dbReference type="SMART" id="SM00019">
    <property type="entry name" value="SF_P"/>
    <property type="match status" value="1"/>
</dbReference>
<dbReference type="OMA" id="KTNCEAN"/>
<evidence type="ECO:0000313" key="14">
    <source>
        <dbReference type="RefSeq" id="XP_034277900.1"/>
    </source>
</evidence>
<evidence type="ECO:0000259" key="12">
    <source>
        <dbReference type="PROSITE" id="PS50869"/>
    </source>
</evidence>
<evidence type="ECO:0000256" key="4">
    <source>
        <dbReference type="ARBA" id="ARBA00022525"/>
    </source>
</evidence>
<reference evidence="14" key="1">
    <citation type="submission" date="2025-08" db="UniProtKB">
        <authorList>
            <consortium name="RefSeq"/>
        </authorList>
    </citation>
    <scope>IDENTIFICATION</scope>
    <source>
        <tissue evidence="14">Blood</tissue>
    </source>
</reference>
<dbReference type="SMART" id="SM01039">
    <property type="entry name" value="BRICHOS"/>
    <property type="match status" value="1"/>
</dbReference>
<evidence type="ECO:0000256" key="6">
    <source>
        <dbReference type="ARBA" id="ARBA00023139"/>
    </source>
</evidence>
<keyword evidence="6" id="KW-0564">Palmitate</keyword>
<evidence type="ECO:0000256" key="7">
    <source>
        <dbReference type="ARBA" id="ARBA00023157"/>
    </source>
</evidence>
<gene>
    <name evidence="14" type="primary">LOC117668239</name>
</gene>
<keyword evidence="7" id="KW-1015">Disulfide bond</keyword>
<proteinExistence type="predicted"/>
<comment type="function">
    <text evidence="1">Pulmonary surfactant associated proteins promote alveolar stability by lowering the surface tension at the air-liquid interface in the peripheral air spaces.</text>
</comment>
<keyword evidence="11" id="KW-1133">Transmembrane helix</keyword>
<keyword evidence="4" id="KW-0964">Secreted</keyword>
<evidence type="ECO:0000256" key="5">
    <source>
        <dbReference type="ARBA" id="ARBA00022713"/>
    </source>
</evidence>
<evidence type="ECO:0000256" key="3">
    <source>
        <dbReference type="ARBA" id="ARBA00022439"/>
    </source>
</evidence>